<feature type="region of interest" description="Disordered" evidence="1">
    <location>
        <begin position="257"/>
        <end position="297"/>
    </location>
</feature>
<feature type="compositionally biased region" description="Polar residues" evidence="1">
    <location>
        <begin position="92"/>
        <end position="101"/>
    </location>
</feature>
<gene>
    <name evidence="2" type="ORF">C8A00DRAFT_13832</name>
</gene>
<feature type="compositionally biased region" description="Low complexity" evidence="1">
    <location>
        <begin position="65"/>
        <end position="85"/>
    </location>
</feature>
<feature type="compositionally biased region" description="Basic residues" evidence="1">
    <location>
        <begin position="286"/>
        <end position="297"/>
    </location>
</feature>
<feature type="region of interest" description="Disordered" evidence="1">
    <location>
        <begin position="65"/>
        <end position="107"/>
    </location>
</feature>
<keyword evidence="3" id="KW-1185">Reference proteome</keyword>
<sequence>MGSEIDAVEINSFIRPFHSSSYRYDQSRNPEYLPDPRWASEVMASCLGGGDDDYLQYADAQSEYTTAPTGTSRASTSTRSAAPRSIFDGSDDVQSLPSTAPSDRPRQMTFVGQYYGPHTASTAGIAPRRPGQILWCEFYCLENCHETFDLGDQDGWIKHHIGHLGDSFPQKLMCWFCDHVPLDAANTNDAYANFLTRMEHIRGHILDNPHLTSNNTRRDLRIVEHMYQQGLMSESKYRVAMEYDETPEAFRLPGLHSRAHASSHPRPLDHPSPYTSRDGRAEDHRRKPRRALGRSRQ</sequence>
<dbReference type="Proteomes" id="UP001302745">
    <property type="component" value="Unassembled WGS sequence"/>
</dbReference>
<evidence type="ECO:0000313" key="3">
    <source>
        <dbReference type="Proteomes" id="UP001302745"/>
    </source>
</evidence>
<dbReference type="EMBL" id="MU856895">
    <property type="protein sequence ID" value="KAK4155103.1"/>
    <property type="molecule type" value="Genomic_DNA"/>
</dbReference>
<dbReference type="AlphaFoldDB" id="A0AAN6VNY0"/>
<protein>
    <submittedName>
        <fullName evidence="2">Uncharacterized protein</fullName>
    </submittedName>
</protein>
<reference evidence="2" key="2">
    <citation type="submission" date="2023-05" db="EMBL/GenBank/DDBJ databases">
        <authorList>
            <consortium name="Lawrence Berkeley National Laboratory"/>
            <person name="Steindorff A."/>
            <person name="Hensen N."/>
            <person name="Bonometti L."/>
            <person name="Westerberg I."/>
            <person name="Brannstrom I.O."/>
            <person name="Guillou S."/>
            <person name="Cros-Aarteil S."/>
            <person name="Calhoun S."/>
            <person name="Haridas S."/>
            <person name="Kuo A."/>
            <person name="Mondo S."/>
            <person name="Pangilinan J."/>
            <person name="Riley R."/>
            <person name="Labutti K."/>
            <person name="Andreopoulos B."/>
            <person name="Lipzen A."/>
            <person name="Chen C."/>
            <person name="Yanf M."/>
            <person name="Daum C."/>
            <person name="Ng V."/>
            <person name="Clum A."/>
            <person name="Ohm R."/>
            <person name="Martin F."/>
            <person name="Silar P."/>
            <person name="Natvig D."/>
            <person name="Lalanne C."/>
            <person name="Gautier V."/>
            <person name="Ament-Velasquez S.L."/>
            <person name="Kruys A."/>
            <person name="Hutchinson M.I."/>
            <person name="Powell A.J."/>
            <person name="Barry K."/>
            <person name="Miller A.N."/>
            <person name="Grigoriev I.V."/>
            <person name="Debuchy R."/>
            <person name="Gladieux P."/>
            <person name="Thoren M.H."/>
            <person name="Johannesson H."/>
        </authorList>
    </citation>
    <scope>NUCLEOTIDE SEQUENCE</scope>
    <source>
        <strain evidence="2">CBS 538.74</strain>
    </source>
</reference>
<reference evidence="2" key="1">
    <citation type="journal article" date="2023" name="Mol. Phylogenet. Evol.">
        <title>Genome-scale phylogeny and comparative genomics of the fungal order Sordariales.</title>
        <authorList>
            <person name="Hensen N."/>
            <person name="Bonometti L."/>
            <person name="Westerberg I."/>
            <person name="Brannstrom I.O."/>
            <person name="Guillou S."/>
            <person name="Cros-Aarteil S."/>
            <person name="Calhoun S."/>
            <person name="Haridas S."/>
            <person name="Kuo A."/>
            <person name="Mondo S."/>
            <person name="Pangilinan J."/>
            <person name="Riley R."/>
            <person name="LaButti K."/>
            <person name="Andreopoulos B."/>
            <person name="Lipzen A."/>
            <person name="Chen C."/>
            <person name="Yan M."/>
            <person name="Daum C."/>
            <person name="Ng V."/>
            <person name="Clum A."/>
            <person name="Steindorff A."/>
            <person name="Ohm R.A."/>
            <person name="Martin F."/>
            <person name="Silar P."/>
            <person name="Natvig D.O."/>
            <person name="Lalanne C."/>
            <person name="Gautier V."/>
            <person name="Ament-Velasquez S.L."/>
            <person name="Kruys A."/>
            <person name="Hutchinson M.I."/>
            <person name="Powell A.J."/>
            <person name="Barry K."/>
            <person name="Miller A.N."/>
            <person name="Grigoriev I.V."/>
            <person name="Debuchy R."/>
            <person name="Gladieux P."/>
            <person name="Hiltunen Thoren M."/>
            <person name="Johannesson H."/>
        </authorList>
    </citation>
    <scope>NUCLEOTIDE SEQUENCE</scope>
    <source>
        <strain evidence="2">CBS 538.74</strain>
    </source>
</reference>
<accession>A0AAN6VNY0</accession>
<comment type="caution">
    <text evidence="2">The sequence shown here is derived from an EMBL/GenBank/DDBJ whole genome shotgun (WGS) entry which is preliminary data.</text>
</comment>
<name>A0AAN6VNY0_9PEZI</name>
<evidence type="ECO:0000313" key="2">
    <source>
        <dbReference type="EMBL" id="KAK4155103.1"/>
    </source>
</evidence>
<organism evidence="2 3">
    <name type="scientific">Chaetomidium leptoderma</name>
    <dbReference type="NCBI Taxonomy" id="669021"/>
    <lineage>
        <taxon>Eukaryota</taxon>
        <taxon>Fungi</taxon>
        <taxon>Dikarya</taxon>
        <taxon>Ascomycota</taxon>
        <taxon>Pezizomycotina</taxon>
        <taxon>Sordariomycetes</taxon>
        <taxon>Sordariomycetidae</taxon>
        <taxon>Sordariales</taxon>
        <taxon>Chaetomiaceae</taxon>
        <taxon>Chaetomidium</taxon>
    </lineage>
</organism>
<evidence type="ECO:0000256" key="1">
    <source>
        <dbReference type="SAM" id="MobiDB-lite"/>
    </source>
</evidence>
<proteinExistence type="predicted"/>